<evidence type="ECO:0000256" key="1">
    <source>
        <dbReference type="SAM" id="Phobius"/>
    </source>
</evidence>
<dbReference type="Proteomes" id="UP000196086">
    <property type="component" value="Unassembled WGS sequence"/>
</dbReference>
<dbReference type="RefSeq" id="WP_048837812.1">
    <property type="nucleotide sequence ID" value="NZ_BAMV01000007.1"/>
</dbReference>
<reference evidence="2 5" key="1">
    <citation type="submission" date="2012-11" db="EMBL/GenBank/DDBJ databases">
        <title>Whole genome sequence of Acetobacter cibinongensis 4H-1.</title>
        <authorList>
            <person name="Azuma Y."/>
            <person name="Higashiura N."/>
            <person name="Hirakawa H."/>
            <person name="Matsushita K."/>
        </authorList>
    </citation>
    <scope>NUCLEOTIDE SEQUENCE [LARGE SCALE GENOMIC DNA]</scope>
    <source>
        <strain evidence="2 5">4H-1</strain>
    </source>
</reference>
<dbReference type="STRING" id="1231339.Abci_007_142"/>
<keyword evidence="1" id="KW-1133">Transmembrane helix</keyword>
<dbReference type="AlphaFoldDB" id="A0A1Z5YZ55"/>
<name>A0A1Z5YZ55_9PROT</name>
<gene>
    <name evidence="2" type="ORF">Abci_007_142</name>
    <name evidence="3" type="ORF">ACI01nite_18640</name>
    <name evidence="4" type="ORF">HK14_00150</name>
</gene>
<sequence length="94" mass="10357">MAGPSSIYTRRLIWITVCFVGGFALLCVSGWAMVIGSSMYDSTRVTVLRWIPIVMGVVAVLAGFYLLHLPVPEDPEDFFLGKDADSELQQMDGK</sequence>
<accession>A0A0D6N1D3</accession>
<feature type="transmembrane region" description="Helical" evidence="1">
    <location>
        <begin position="47"/>
        <end position="67"/>
    </location>
</feature>
<evidence type="ECO:0000313" key="4">
    <source>
        <dbReference type="EMBL" id="OUJ04605.1"/>
    </source>
</evidence>
<evidence type="ECO:0000313" key="2">
    <source>
        <dbReference type="EMBL" id="GAN59739.1"/>
    </source>
</evidence>
<feature type="transmembrane region" description="Helical" evidence="1">
    <location>
        <begin position="12"/>
        <end position="35"/>
    </location>
</feature>
<dbReference type="OrthoDB" id="7221204at2"/>
<accession>A0A1Z5YZ55</accession>
<evidence type="ECO:0000313" key="3">
    <source>
        <dbReference type="EMBL" id="GEL59262.1"/>
    </source>
</evidence>
<dbReference type="Proteomes" id="UP000032671">
    <property type="component" value="Unassembled WGS sequence"/>
</dbReference>
<comment type="caution">
    <text evidence="4">The sequence shown here is derived from an EMBL/GenBank/DDBJ whole genome shotgun (WGS) entry which is preliminary data.</text>
</comment>
<reference evidence="4 6" key="2">
    <citation type="submission" date="2014-06" db="EMBL/GenBank/DDBJ databases">
        <authorList>
            <person name="Ju J."/>
            <person name="Zhang J."/>
        </authorList>
    </citation>
    <scope>NUCLEOTIDE SEQUENCE [LARGE SCALE GENOMIC DNA]</scope>
    <source>
        <strain evidence="4 6">DsW_47</strain>
    </source>
</reference>
<dbReference type="Proteomes" id="UP000321891">
    <property type="component" value="Unassembled WGS sequence"/>
</dbReference>
<evidence type="ECO:0000313" key="7">
    <source>
        <dbReference type="Proteomes" id="UP000321891"/>
    </source>
</evidence>
<keyword evidence="1" id="KW-0472">Membrane</keyword>
<dbReference type="EMBL" id="BAMV01000007">
    <property type="protein sequence ID" value="GAN59739.1"/>
    <property type="molecule type" value="Genomic_DNA"/>
</dbReference>
<dbReference type="EMBL" id="JOMQ01000001">
    <property type="protein sequence ID" value="OUJ04605.1"/>
    <property type="molecule type" value="Genomic_DNA"/>
</dbReference>
<dbReference type="EMBL" id="BJVU01000007">
    <property type="protein sequence ID" value="GEL59262.1"/>
    <property type="molecule type" value="Genomic_DNA"/>
</dbReference>
<organism evidence="4 6">
    <name type="scientific">Acetobacter cibinongensis</name>
    <dbReference type="NCBI Taxonomy" id="146475"/>
    <lineage>
        <taxon>Bacteria</taxon>
        <taxon>Pseudomonadati</taxon>
        <taxon>Pseudomonadota</taxon>
        <taxon>Alphaproteobacteria</taxon>
        <taxon>Acetobacterales</taxon>
        <taxon>Acetobacteraceae</taxon>
        <taxon>Acetobacter</taxon>
    </lineage>
</organism>
<keyword evidence="7" id="KW-1185">Reference proteome</keyword>
<evidence type="ECO:0000313" key="6">
    <source>
        <dbReference type="Proteomes" id="UP000196086"/>
    </source>
</evidence>
<keyword evidence="1" id="KW-0812">Transmembrane</keyword>
<evidence type="ECO:0000313" key="5">
    <source>
        <dbReference type="Proteomes" id="UP000032671"/>
    </source>
</evidence>
<proteinExistence type="predicted"/>
<protein>
    <submittedName>
        <fullName evidence="4">Uncharacterized protein</fullName>
    </submittedName>
</protein>
<reference evidence="3 7" key="3">
    <citation type="submission" date="2019-07" db="EMBL/GenBank/DDBJ databases">
        <title>Whole genome shotgun sequence of Acetobacter cibinongensis NBRC 16605.</title>
        <authorList>
            <person name="Hosoyama A."/>
            <person name="Uohara A."/>
            <person name="Ohji S."/>
            <person name="Ichikawa N."/>
        </authorList>
    </citation>
    <scope>NUCLEOTIDE SEQUENCE [LARGE SCALE GENOMIC DNA]</scope>
    <source>
        <strain evidence="3 7">NBRC 16605</strain>
    </source>
</reference>